<proteinExistence type="predicted"/>
<evidence type="ECO:0000256" key="6">
    <source>
        <dbReference type="ARBA" id="ARBA00023004"/>
    </source>
</evidence>
<organism evidence="12 13">
    <name type="scientific">BD1-7 clade bacterium</name>
    <dbReference type="NCBI Taxonomy" id="2029982"/>
    <lineage>
        <taxon>Bacteria</taxon>
        <taxon>Pseudomonadati</taxon>
        <taxon>Pseudomonadota</taxon>
        <taxon>Gammaproteobacteria</taxon>
        <taxon>Cellvibrionales</taxon>
        <taxon>Spongiibacteraceae</taxon>
        <taxon>BD1-7 clade</taxon>
    </lineage>
</organism>
<evidence type="ECO:0000313" key="12">
    <source>
        <dbReference type="EMBL" id="CAA0114436.1"/>
    </source>
</evidence>
<feature type="transmembrane region" description="Helical" evidence="9">
    <location>
        <begin position="244"/>
        <end position="262"/>
    </location>
</feature>
<keyword evidence="4 8" id="KW-0479">Metal-binding</keyword>
<keyword evidence="2 8" id="KW-0349">Heme</keyword>
<evidence type="ECO:0000256" key="3">
    <source>
        <dbReference type="ARBA" id="ARBA00022692"/>
    </source>
</evidence>
<dbReference type="InterPro" id="IPR036909">
    <property type="entry name" value="Cyt_c-like_dom_sf"/>
</dbReference>
<evidence type="ECO:0000259" key="11">
    <source>
        <dbReference type="PROSITE" id="PS51007"/>
    </source>
</evidence>
<dbReference type="Gene3D" id="1.10.760.10">
    <property type="entry name" value="Cytochrome c-like domain"/>
    <property type="match status" value="1"/>
</dbReference>
<keyword evidence="6 8" id="KW-0408">Iron</keyword>
<dbReference type="InterPro" id="IPR009056">
    <property type="entry name" value="Cyt_c-like_dom"/>
</dbReference>
<feature type="binding site" description="covalent" evidence="8">
    <location>
        <position position="54"/>
    </location>
    <ligand>
        <name>heme c</name>
        <dbReference type="ChEBI" id="CHEBI:61717"/>
    </ligand>
</feature>
<dbReference type="PROSITE" id="PS51007">
    <property type="entry name" value="CYTC"/>
    <property type="match status" value="1"/>
</dbReference>
<feature type="binding site" description="covalent" evidence="8">
    <location>
        <position position="50"/>
    </location>
    <ligand>
        <name>heme c</name>
        <dbReference type="ChEBI" id="CHEBI:61717"/>
    </ligand>
</feature>
<dbReference type="GO" id="GO:0004497">
    <property type="term" value="F:monooxygenase activity"/>
    <property type="evidence" value="ECO:0007669"/>
    <property type="project" value="UniProtKB-KW"/>
</dbReference>
<accession>A0A5S9Q8T8</accession>
<evidence type="ECO:0000256" key="9">
    <source>
        <dbReference type="SAM" id="Phobius"/>
    </source>
</evidence>
<feature type="signal peptide" evidence="10">
    <location>
        <begin position="1"/>
        <end position="19"/>
    </location>
</feature>
<evidence type="ECO:0000256" key="5">
    <source>
        <dbReference type="ARBA" id="ARBA00022989"/>
    </source>
</evidence>
<evidence type="ECO:0000313" key="13">
    <source>
        <dbReference type="Proteomes" id="UP000434580"/>
    </source>
</evidence>
<dbReference type="AlphaFoldDB" id="A0A5S9Q8T8"/>
<dbReference type="GO" id="GO:0020037">
    <property type="term" value="F:heme binding"/>
    <property type="evidence" value="ECO:0007669"/>
    <property type="project" value="InterPro"/>
</dbReference>
<gene>
    <name evidence="12" type="primary">petC</name>
    <name evidence="12" type="ORF">DPBNPPHM_01836</name>
</gene>
<keyword evidence="3 9" id="KW-0812">Transmembrane</keyword>
<dbReference type="PANTHER" id="PTHR10266">
    <property type="entry name" value="CYTOCHROME C1"/>
    <property type="match status" value="1"/>
</dbReference>
<dbReference type="EMBL" id="CACSII010000017">
    <property type="protein sequence ID" value="CAA0114436.1"/>
    <property type="molecule type" value="Genomic_DNA"/>
</dbReference>
<protein>
    <submittedName>
        <fullName evidence="12">Ammonia monooxygenase gamma subunit</fullName>
    </submittedName>
</protein>
<dbReference type="GO" id="GO:0046872">
    <property type="term" value="F:metal ion binding"/>
    <property type="evidence" value="ECO:0007669"/>
    <property type="project" value="UniProtKB-KW"/>
</dbReference>
<feature type="chain" id="PRO_5030138121" evidence="10">
    <location>
        <begin position="20"/>
        <end position="271"/>
    </location>
</feature>
<comment type="cofactor">
    <cofactor evidence="8">
        <name>heme c</name>
        <dbReference type="ChEBI" id="CHEBI:61717"/>
    </cofactor>
    <text evidence="8">Binds 1 heme c group covalently per subunit.</text>
</comment>
<dbReference type="Proteomes" id="UP000434580">
    <property type="component" value="Unassembled WGS sequence"/>
</dbReference>
<feature type="domain" description="Cytochrome c" evidence="11">
    <location>
        <begin position="37"/>
        <end position="186"/>
    </location>
</feature>
<keyword evidence="10" id="KW-0732">Signal</keyword>
<evidence type="ECO:0000256" key="1">
    <source>
        <dbReference type="ARBA" id="ARBA00004370"/>
    </source>
</evidence>
<dbReference type="InterPro" id="IPR002326">
    <property type="entry name" value="Cyt_c1"/>
</dbReference>
<feature type="binding site" description="covalent" evidence="8">
    <location>
        <position position="53"/>
    </location>
    <ligand>
        <name>heme c</name>
        <dbReference type="ChEBI" id="CHEBI:61717"/>
    </ligand>
</feature>
<keyword evidence="5 9" id="KW-1133">Transmembrane helix</keyword>
<evidence type="ECO:0000256" key="8">
    <source>
        <dbReference type="PIRSR" id="PIRSR602326-1"/>
    </source>
</evidence>
<reference evidence="12 13" key="1">
    <citation type="submission" date="2019-11" db="EMBL/GenBank/DDBJ databases">
        <authorList>
            <person name="Holert J."/>
        </authorList>
    </citation>
    <scope>NUCLEOTIDE SEQUENCE [LARGE SCALE GENOMIC DNA]</scope>
    <source>
        <strain evidence="12">BC5_2</strain>
    </source>
</reference>
<evidence type="ECO:0000256" key="7">
    <source>
        <dbReference type="ARBA" id="ARBA00023136"/>
    </source>
</evidence>
<evidence type="ECO:0000256" key="10">
    <source>
        <dbReference type="SAM" id="SignalP"/>
    </source>
</evidence>
<keyword evidence="7 9" id="KW-0472">Membrane</keyword>
<comment type="subcellular location">
    <subcellularLocation>
        <location evidence="1">Membrane</location>
    </subcellularLocation>
</comment>
<keyword evidence="12" id="KW-0560">Oxidoreductase</keyword>
<name>A0A5S9Q8T8_9GAMM</name>
<evidence type="ECO:0000256" key="2">
    <source>
        <dbReference type="ARBA" id="ARBA00022617"/>
    </source>
</evidence>
<dbReference type="Pfam" id="PF02167">
    <property type="entry name" value="Cytochrom_C1"/>
    <property type="match status" value="1"/>
</dbReference>
<evidence type="ECO:0000256" key="4">
    <source>
        <dbReference type="ARBA" id="ARBA00022723"/>
    </source>
</evidence>
<dbReference type="SUPFAM" id="SSF46626">
    <property type="entry name" value="Cytochrome c"/>
    <property type="match status" value="1"/>
</dbReference>
<dbReference type="GO" id="GO:0016020">
    <property type="term" value="C:membrane"/>
    <property type="evidence" value="ECO:0007669"/>
    <property type="project" value="UniProtKB-SubCell"/>
</dbReference>
<dbReference type="PANTHER" id="PTHR10266:SF3">
    <property type="entry name" value="CYTOCHROME C1, HEME PROTEIN, MITOCHONDRIAL"/>
    <property type="match status" value="1"/>
</dbReference>
<keyword evidence="12" id="KW-0503">Monooxygenase</keyword>
<sequence length="271" mass="30158">MKKLIASLFLSCVSAVTLAAGGNVPLLDFESNLKDEAGLQRGAKVFMNYCMGCHSMKYMRYERLSSDLGVPVDLVEQNLILDGSKIGSLMTNSAPEALQKKWFGAAPPDLTLVSRARGDAWLYSYLKGFYTDPGRPYGYNNLVFKDVGMPNVLVNLQGDQTCEPGFAKAANGGVKRDTITYEPIENPHDPCGRTEHVDGTGSLNPEEFDQVVTDLTNFLVYAGEPTKLYDRTFLGMELNKREVIGVYCLFFLVFFGVFAVLLNREYWKDVH</sequence>
<dbReference type="GO" id="GO:0009055">
    <property type="term" value="F:electron transfer activity"/>
    <property type="evidence" value="ECO:0007669"/>
    <property type="project" value="InterPro"/>
</dbReference>